<name>A0A3A9VWH5_9ACTN</name>
<keyword evidence="4" id="KW-1185">Reference proteome</keyword>
<reference evidence="4 5" key="1">
    <citation type="submission" date="2018-09" db="EMBL/GenBank/DDBJ databases">
        <title>Streptomyces sp. nov. DS1-2, an endophytic actinomycete isolated from roots of Dendrobium scabrilingue.</title>
        <authorList>
            <person name="Kuncharoen N."/>
            <person name="Kudo T."/>
            <person name="Ohkuma M."/>
            <person name="Yuki M."/>
            <person name="Tanasupawat S."/>
        </authorList>
    </citation>
    <scope>NUCLEOTIDE SEQUENCE [LARGE SCALE GENOMIC DNA]</scope>
    <source>
        <strain evidence="2 5">AZ1-7</strain>
        <strain evidence="3 4">DS1-2</strain>
    </source>
</reference>
<evidence type="ECO:0000256" key="1">
    <source>
        <dbReference type="SAM" id="MobiDB-lite"/>
    </source>
</evidence>
<dbReference type="Proteomes" id="UP000268652">
    <property type="component" value="Unassembled WGS sequence"/>
</dbReference>
<evidence type="ECO:0000313" key="2">
    <source>
        <dbReference type="EMBL" id="RKN05099.1"/>
    </source>
</evidence>
<evidence type="ECO:0000313" key="5">
    <source>
        <dbReference type="Proteomes" id="UP000275024"/>
    </source>
</evidence>
<dbReference type="EMBL" id="RBDX01000029">
    <property type="protein sequence ID" value="RKN05099.1"/>
    <property type="molecule type" value="Genomic_DNA"/>
</dbReference>
<dbReference type="RefSeq" id="WP_120699606.1">
    <property type="nucleotide sequence ID" value="NZ_RBDX01000029.1"/>
</dbReference>
<protein>
    <recommendedName>
        <fullName evidence="6">GNAT family N-acetyltransferase</fullName>
    </recommendedName>
</protein>
<evidence type="ECO:0000313" key="3">
    <source>
        <dbReference type="EMBL" id="RKN16425.1"/>
    </source>
</evidence>
<gene>
    <name evidence="3" type="ORF">D7318_25760</name>
    <name evidence="2" type="ORF">D7319_26395</name>
</gene>
<accession>A0A3A9VWH5</accession>
<comment type="caution">
    <text evidence="2">The sequence shown here is derived from an EMBL/GenBank/DDBJ whole genome shotgun (WGS) entry which is preliminary data.</text>
</comment>
<evidence type="ECO:0000313" key="4">
    <source>
        <dbReference type="Proteomes" id="UP000268652"/>
    </source>
</evidence>
<sequence length="167" mass="18997">MTKAEPRPPSWSSRPYTDGDDDEVLALFTEPDFHYRTDQPDTRPAWEIRRLLGDDTRVLLAEGRVTGLYAVSGEGADHGCHYLLALRLKSSAPDSWWLDAYREILRAARWRHEIVRLSTRFGEYDARGLRIAGRLGLVREGTLTGVTARDGQRHGQVFFSQIWTPAS</sequence>
<proteinExistence type="predicted"/>
<organism evidence="2 5">
    <name type="scientific">Streptomyces radicis</name>
    <dbReference type="NCBI Taxonomy" id="1750517"/>
    <lineage>
        <taxon>Bacteria</taxon>
        <taxon>Bacillati</taxon>
        <taxon>Actinomycetota</taxon>
        <taxon>Actinomycetes</taxon>
        <taxon>Kitasatosporales</taxon>
        <taxon>Streptomycetaceae</taxon>
        <taxon>Streptomyces</taxon>
    </lineage>
</organism>
<evidence type="ECO:0008006" key="6">
    <source>
        <dbReference type="Google" id="ProtNLM"/>
    </source>
</evidence>
<feature type="region of interest" description="Disordered" evidence="1">
    <location>
        <begin position="1"/>
        <end position="20"/>
    </location>
</feature>
<dbReference type="AlphaFoldDB" id="A0A3A9VWH5"/>
<dbReference type="Proteomes" id="UP000275024">
    <property type="component" value="Unassembled WGS sequence"/>
</dbReference>
<dbReference type="OrthoDB" id="3617575at2"/>
<dbReference type="EMBL" id="RBDY01000027">
    <property type="protein sequence ID" value="RKN16425.1"/>
    <property type="molecule type" value="Genomic_DNA"/>
</dbReference>